<dbReference type="InterPro" id="IPR011006">
    <property type="entry name" value="CheY-like_superfamily"/>
</dbReference>
<comment type="caution">
    <text evidence="7">The sequence shown here is derived from an EMBL/GenBank/DDBJ whole genome shotgun (WGS) entry which is preliminary data.</text>
</comment>
<dbReference type="SUPFAM" id="SSF46894">
    <property type="entry name" value="C-terminal effector domain of the bipartite response regulators"/>
    <property type="match status" value="1"/>
</dbReference>
<dbReference type="PROSITE" id="PS50043">
    <property type="entry name" value="HTH_LUXR_2"/>
    <property type="match status" value="1"/>
</dbReference>
<dbReference type="EMBL" id="WTYO01000002">
    <property type="protein sequence ID" value="MXO68210.1"/>
    <property type="molecule type" value="Genomic_DNA"/>
</dbReference>
<accession>A0ABW9UX91</accession>
<feature type="modified residue" description="4-aspartylphosphate" evidence="4">
    <location>
        <position position="40"/>
    </location>
</feature>
<organism evidence="7 8">
    <name type="scientific">Pelagerythrobacter marinus</name>
    <dbReference type="NCBI Taxonomy" id="538382"/>
    <lineage>
        <taxon>Bacteria</taxon>
        <taxon>Pseudomonadati</taxon>
        <taxon>Pseudomonadota</taxon>
        <taxon>Alphaproteobacteria</taxon>
        <taxon>Sphingomonadales</taxon>
        <taxon>Erythrobacteraceae</taxon>
        <taxon>Pelagerythrobacter</taxon>
    </lineage>
</organism>
<dbReference type="Gene3D" id="3.40.50.2300">
    <property type="match status" value="1"/>
</dbReference>
<evidence type="ECO:0000256" key="4">
    <source>
        <dbReference type="PROSITE-ProRule" id="PRU00169"/>
    </source>
</evidence>
<evidence type="ECO:0000256" key="1">
    <source>
        <dbReference type="ARBA" id="ARBA00023015"/>
    </source>
</evidence>
<evidence type="ECO:0000313" key="7">
    <source>
        <dbReference type="EMBL" id="MXO68210.1"/>
    </source>
</evidence>
<dbReference type="PANTHER" id="PTHR44688:SF16">
    <property type="entry name" value="DNA-BINDING TRANSCRIPTIONAL ACTIVATOR DEVR_DOSR"/>
    <property type="match status" value="1"/>
</dbReference>
<dbReference type="PRINTS" id="PR00038">
    <property type="entry name" value="HTHLUXR"/>
</dbReference>
<gene>
    <name evidence="7" type="ORF">GRI72_05145</name>
</gene>
<dbReference type="PROSITE" id="PS50110">
    <property type="entry name" value="RESPONSE_REGULATORY"/>
    <property type="match status" value="1"/>
</dbReference>
<name>A0ABW9UX91_9SPHN</name>
<sequence length="202" mass="22304">MRRSLRFVLVSAGYDARPFLSGEDLLDELPHLQPGIVLLDVRMPGMDGLEVLARLHEDAKRFPVIVMTGHGDVPTAVKAMKLGAADFLEKPFVDDALLQALAHVRQRLAADEAYERRRAEAERTVAELTVREREVLQGIAAGYANRQIAETLGLSVRTVESYRADMTEKVGTTAVADLVRLALLVNLPPLEGEESPPARQER</sequence>
<reference evidence="7 8" key="1">
    <citation type="submission" date="2019-12" db="EMBL/GenBank/DDBJ databases">
        <title>Genomic-based taxomic classification of the family Erythrobacteraceae.</title>
        <authorList>
            <person name="Xu L."/>
        </authorList>
    </citation>
    <scope>NUCLEOTIDE SEQUENCE [LARGE SCALE GENOMIC DNA]</scope>
    <source>
        <strain evidence="7 8">H32</strain>
    </source>
</reference>
<protein>
    <submittedName>
        <fullName evidence="7">Response regulator</fullName>
    </submittedName>
</protein>
<dbReference type="SMART" id="SM00448">
    <property type="entry name" value="REC"/>
    <property type="match status" value="1"/>
</dbReference>
<keyword evidence="3" id="KW-0804">Transcription</keyword>
<dbReference type="SMART" id="SM00421">
    <property type="entry name" value="HTH_LUXR"/>
    <property type="match status" value="1"/>
</dbReference>
<keyword evidence="4" id="KW-0597">Phosphoprotein</keyword>
<dbReference type="InterPro" id="IPR000792">
    <property type="entry name" value="Tscrpt_reg_LuxR_C"/>
</dbReference>
<proteinExistence type="predicted"/>
<keyword evidence="8" id="KW-1185">Reference proteome</keyword>
<dbReference type="Pfam" id="PF00196">
    <property type="entry name" value="GerE"/>
    <property type="match status" value="1"/>
</dbReference>
<dbReference type="PANTHER" id="PTHR44688">
    <property type="entry name" value="DNA-BINDING TRANSCRIPTIONAL ACTIVATOR DEVR_DOSR"/>
    <property type="match status" value="1"/>
</dbReference>
<feature type="domain" description="Response regulatory" evidence="6">
    <location>
        <begin position="1"/>
        <end position="105"/>
    </location>
</feature>
<evidence type="ECO:0000259" key="6">
    <source>
        <dbReference type="PROSITE" id="PS50110"/>
    </source>
</evidence>
<evidence type="ECO:0000256" key="3">
    <source>
        <dbReference type="ARBA" id="ARBA00023163"/>
    </source>
</evidence>
<dbReference type="Pfam" id="PF00072">
    <property type="entry name" value="Response_reg"/>
    <property type="match status" value="1"/>
</dbReference>
<dbReference type="InterPro" id="IPR036388">
    <property type="entry name" value="WH-like_DNA-bd_sf"/>
</dbReference>
<evidence type="ECO:0000259" key="5">
    <source>
        <dbReference type="PROSITE" id="PS50043"/>
    </source>
</evidence>
<dbReference type="Gene3D" id="1.10.10.10">
    <property type="entry name" value="Winged helix-like DNA-binding domain superfamily/Winged helix DNA-binding domain"/>
    <property type="match status" value="1"/>
</dbReference>
<feature type="domain" description="HTH luxR-type" evidence="5">
    <location>
        <begin position="121"/>
        <end position="186"/>
    </location>
</feature>
<dbReference type="Proteomes" id="UP000444401">
    <property type="component" value="Unassembled WGS sequence"/>
</dbReference>
<keyword evidence="1" id="KW-0805">Transcription regulation</keyword>
<evidence type="ECO:0000313" key="8">
    <source>
        <dbReference type="Proteomes" id="UP000444401"/>
    </source>
</evidence>
<dbReference type="InterPro" id="IPR001789">
    <property type="entry name" value="Sig_transdc_resp-reg_receiver"/>
</dbReference>
<dbReference type="SUPFAM" id="SSF52172">
    <property type="entry name" value="CheY-like"/>
    <property type="match status" value="1"/>
</dbReference>
<evidence type="ECO:0000256" key="2">
    <source>
        <dbReference type="ARBA" id="ARBA00023125"/>
    </source>
</evidence>
<keyword evidence="2" id="KW-0238">DNA-binding</keyword>
<dbReference type="InterPro" id="IPR016032">
    <property type="entry name" value="Sig_transdc_resp-reg_C-effctor"/>
</dbReference>
<dbReference type="CDD" id="cd06170">
    <property type="entry name" value="LuxR_C_like"/>
    <property type="match status" value="1"/>
</dbReference>